<feature type="region of interest" description="Disordered" evidence="1">
    <location>
        <begin position="1"/>
        <end position="50"/>
    </location>
</feature>
<keyword evidence="3" id="KW-1185">Reference proteome</keyword>
<gene>
    <name evidence="2" type="ORF">C1H46_004699</name>
</gene>
<reference evidence="2 3" key="1">
    <citation type="journal article" date="2019" name="G3 (Bethesda)">
        <title>Sequencing of a Wild Apple (Malus baccata) Genome Unravels the Differences Between Cultivated and Wild Apple Species Regarding Disease Resistance and Cold Tolerance.</title>
        <authorList>
            <person name="Chen X."/>
        </authorList>
    </citation>
    <scope>NUCLEOTIDE SEQUENCE [LARGE SCALE GENOMIC DNA]</scope>
    <source>
        <strain evidence="3">cv. Shandingzi</strain>
        <tissue evidence="2">Leaves</tissue>
    </source>
</reference>
<sequence length="135" mass="14601">MTKLERTHHEIADPVHNPIHDPTHSSPPSGLRAKTFNTSRQSTPPCYDDPDVTGHLSISSVTSSSVYYLLDCTTSTGELGAENLRSHEGNFKDCRILSGDGGSGGGISTGCELRSHIRCPFHVIVIRRFGRTAAI</sequence>
<accession>A0A540NFD8</accession>
<dbReference type="EMBL" id="VIEB01000053">
    <property type="protein sequence ID" value="TQE09742.1"/>
    <property type="molecule type" value="Genomic_DNA"/>
</dbReference>
<evidence type="ECO:0000313" key="3">
    <source>
        <dbReference type="Proteomes" id="UP000315295"/>
    </source>
</evidence>
<dbReference type="AlphaFoldDB" id="A0A540NFD8"/>
<organism evidence="2 3">
    <name type="scientific">Malus baccata</name>
    <name type="common">Siberian crab apple</name>
    <name type="synonym">Pyrus baccata</name>
    <dbReference type="NCBI Taxonomy" id="106549"/>
    <lineage>
        <taxon>Eukaryota</taxon>
        <taxon>Viridiplantae</taxon>
        <taxon>Streptophyta</taxon>
        <taxon>Embryophyta</taxon>
        <taxon>Tracheophyta</taxon>
        <taxon>Spermatophyta</taxon>
        <taxon>Magnoliopsida</taxon>
        <taxon>eudicotyledons</taxon>
        <taxon>Gunneridae</taxon>
        <taxon>Pentapetalae</taxon>
        <taxon>rosids</taxon>
        <taxon>fabids</taxon>
        <taxon>Rosales</taxon>
        <taxon>Rosaceae</taxon>
        <taxon>Amygdaloideae</taxon>
        <taxon>Maleae</taxon>
        <taxon>Malus</taxon>
    </lineage>
</organism>
<evidence type="ECO:0000313" key="2">
    <source>
        <dbReference type="EMBL" id="TQE09742.1"/>
    </source>
</evidence>
<evidence type="ECO:0000256" key="1">
    <source>
        <dbReference type="SAM" id="MobiDB-lite"/>
    </source>
</evidence>
<proteinExistence type="predicted"/>
<name>A0A540NFD8_MALBA</name>
<feature type="compositionally biased region" description="Polar residues" evidence="1">
    <location>
        <begin position="35"/>
        <end position="44"/>
    </location>
</feature>
<protein>
    <submittedName>
        <fullName evidence="2">Uncharacterized protein</fullName>
    </submittedName>
</protein>
<dbReference type="Proteomes" id="UP000315295">
    <property type="component" value="Unassembled WGS sequence"/>
</dbReference>
<feature type="compositionally biased region" description="Basic and acidic residues" evidence="1">
    <location>
        <begin position="1"/>
        <end position="23"/>
    </location>
</feature>
<comment type="caution">
    <text evidence="2">The sequence shown here is derived from an EMBL/GenBank/DDBJ whole genome shotgun (WGS) entry which is preliminary data.</text>
</comment>